<evidence type="ECO:0000256" key="1">
    <source>
        <dbReference type="ARBA" id="ARBA00023015"/>
    </source>
</evidence>
<name>B0C6W0_ACAM1</name>
<dbReference type="PANTHER" id="PTHR47506:SF1">
    <property type="entry name" value="HTH-TYPE TRANSCRIPTIONAL REGULATOR YJDC"/>
    <property type="match status" value="1"/>
</dbReference>
<accession>B0C6W0</accession>
<feature type="domain" description="HTH tetR-type" evidence="5">
    <location>
        <begin position="2"/>
        <end position="62"/>
    </location>
</feature>
<dbReference type="RefSeq" id="WP_012163115.1">
    <property type="nucleotide sequence ID" value="NC_009925.1"/>
</dbReference>
<dbReference type="AlphaFoldDB" id="B0C6W0"/>
<dbReference type="EMBL" id="CP000828">
    <property type="protein sequence ID" value="ABW27664.1"/>
    <property type="molecule type" value="Genomic_DNA"/>
</dbReference>
<keyword evidence="3" id="KW-0804">Transcription</keyword>
<gene>
    <name evidence="6" type="ordered locus">AM1_2657</name>
</gene>
<dbReference type="STRING" id="329726.AM1_2657"/>
<organism evidence="6 7">
    <name type="scientific">Acaryochloris marina (strain MBIC 11017)</name>
    <dbReference type="NCBI Taxonomy" id="329726"/>
    <lineage>
        <taxon>Bacteria</taxon>
        <taxon>Bacillati</taxon>
        <taxon>Cyanobacteriota</taxon>
        <taxon>Cyanophyceae</taxon>
        <taxon>Acaryochloridales</taxon>
        <taxon>Acaryochloridaceae</taxon>
        <taxon>Acaryochloris</taxon>
    </lineage>
</organism>
<evidence type="ECO:0000256" key="2">
    <source>
        <dbReference type="ARBA" id="ARBA00023125"/>
    </source>
</evidence>
<keyword evidence="2 4" id="KW-0238">DNA-binding</keyword>
<dbReference type="SUPFAM" id="SSF46689">
    <property type="entry name" value="Homeodomain-like"/>
    <property type="match status" value="1"/>
</dbReference>
<dbReference type="HOGENOM" id="CLU_069356_28_4_3"/>
<dbReference type="InterPro" id="IPR036271">
    <property type="entry name" value="Tet_transcr_reg_TetR-rel_C_sf"/>
</dbReference>
<dbReference type="Gene3D" id="1.10.357.10">
    <property type="entry name" value="Tetracycline Repressor, domain 2"/>
    <property type="match status" value="1"/>
</dbReference>
<sequence>MADTLNLLLDAAEQRIRAYGYHAVSFRELADALGIKSSSVHYYFPQKEDLGVALVRRYSEQFDRGLAAIPDGSVGQKLQAFCGLYRASLMANDTLCLCGMLGVESGGLPEPVVKAVQQFLQANVDWVAEAMSAEVALAERQSQAATLVAGLQGAMMMAVCLKDLTYFDQTVKQLLKSYAVDWPQ</sequence>
<evidence type="ECO:0000259" key="5">
    <source>
        <dbReference type="PROSITE" id="PS50977"/>
    </source>
</evidence>
<evidence type="ECO:0000313" key="7">
    <source>
        <dbReference type="Proteomes" id="UP000000268"/>
    </source>
</evidence>
<dbReference type="KEGG" id="amr:AM1_2657"/>
<keyword evidence="1" id="KW-0805">Transcription regulation</keyword>
<dbReference type="InterPro" id="IPR001647">
    <property type="entry name" value="HTH_TetR"/>
</dbReference>
<dbReference type="Pfam" id="PF00440">
    <property type="entry name" value="TetR_N"/>
    <property type="match status" value="1"/>
</dbReference>
<reference evidence="6 7" key="1">
    <citation type="journal article" date="2008" name="Proc. Natl. Acad. Sci. U.S.A.">
        <title>Niche adaptation and genome expansion in the chlorophyll d-producing cyanobacterium Acaryochloris marina.</title>
        <authorList>
            <person name="Swingley W.D."/>
            <person name="Chen M."/>
            <person name="Cheung P.C."/>
            <person name="Conrad A.L."/>
            <person name="Dejesa L.C."/>
            <person name="Hao J."/>
            <person name="Honchak B.M."/>
            <person name="Karbach L.E."/>
            <person name="Kurdoglu A."/>
            <person name="Lahiri S."/>
            <person name="Mastrian S.D."/>
            <person name="Miyashita H."/>
            <person name="Page L."/>
            <person name="Ramakrishna P."/>
            <person name="Satoh S."/>
            <person name="Sattley W.M."/>
            <person name="Shimada Y."/>
            <person name="Taylor H.L."/>
            <person name="Tomo T."/>
            <person name="Tsuchiya T."/>
            <person name="Wang Z.T."/>
            <person name="Raymond J."/>
            <person name="Mimuro M."/>
            <person name="Blankenship R.E."/>
            <person name="Touchman J.W."/>
        </authorList>
    </citation>
    <scope>NUCLEOTIDE SEQUENCE [LARGE SCALE GENOMIC DNA]</scope>
    <source>
        <strain evidence="7">MBIC 11017</strain>
    </source>
</reference>
<dbReference type="PROSITE" id="PS50977">
    <property type="entry name" value="HTH_TETR_2"/>
    <property type="match status" value="1"/>
</dbReference>
<dbReference type="eggNOG" id="COG1309">
    <property type="taxonomic scope" value="Bacteria"/>
</dbReference>
<feature type="DNA-binding region" description="H-T-H motif" evidence="4">
    <location>
        <begin position="25"/>
        <end position="44"/>
    </location>
</feature>
<dbReference type="InterPro" id="IPR009057">
    <property type="entry name" value="Homeodomain-like_sf"/>
</dbReference>
<evidence type="ECO:0000256" key="4">
    <source>
        <dbReference type="PROSITE-ProRule" id="PRU00335"/>
    </source>
</evidence>
<dbReference type="PANTHER" id="PTHR47506">
    <property type="entry name" value="TRANSCRIPTIONAL REGULATORY PROTEIN"/>
    <property type="match status" value="1"/>
</dbReference>
<dbReference type="GO" id="GO:0003677">
    <property type="term" value="F:DNA binding"/>
    <property type="evidence" value="ECO:0007669"/>
    <property type="project" value="UniProtKB-UniRule"/>
</dbReference>
<evidence type="ECO:0000256" key="3">
    <source>
        <dbReference type="ARBA" id="ARBA00023163"/>
    </source>
</evidence>
<proteinExistence type="predicted"/>
<dbReference type="PRINTS" id="PR00455">
    <property type="entry name" value="HTHTETR"/>
</dbReference>
<protein>
    <submittedName>
        <fullName evidence="6">Transcriptional regulator, TetR family</fullName>
    </submittedName>
</protein>
<dbReference type="SUPFAM" id="SSF48498">
    <property type="entry name" value="Tetracyclin repressor-like, C-terminal domain"/>
    <property type="match status" value="1"/>
</dbReference>
<keyword evidence="7" id="KW-1185">Reference proteome</keyword>
<dbReference type="Proteomes" id="UP000000268">
    <property type="component" value="Chromosome"/>
</dbReference>
<evidence type="ECO:0000313" key="6">
    <source>
        <dbReference type="EMBL" id="ABW27664.1"/>
    </source>
</evidence>